<reference evidence="1" key="1">
    <citation type="journal article" date="2014" name="Front. Microbiol.">
        <title>High frequency of phylogenetically diverse reductive dehalogenase-homologous genes in deep subseafloor sedimentary metagenomes.</title>
        <authorList>
            <person name="Kawai M."/>
            <person name="Futagami T."/>
            <person name="Toyoda A."/>
            <person name="Takaki Y."/>
            <person name="Nishi S."/>
            <person name="Hori S."/>
            <person name="Arai W."/>
            <person name="Tsubouchi T."/>
            <person name="Morono Y."/>
            <person name="Uchiyama I."/>
            <person name="Ito T."/>
            <person name="Fujiyama A."/>
            <person name="Inagaki F."/>
            <person name="Takami H."/>
        </authorList>
    </citation>
    <scope>NUCLEOTIDE SEQUENCE</scope>
    <source>
        <strain evidence="1">Expedition CK06-06</strain>
    </source>
</reference>
<dbReference type="Gene3D" id="3.40.960.10">
    <property type="entry name" value="VSR Endonuclease"/>
    <property type="match status" value="1"/>
</dbReference>
<organism evidence="1">
    <name type="scientific">marine sediment metagenome</name>
    <dbReference type="NCBI Taxonomy" id="412755"/>
    <lineage>
        <taxon>unclassified sequences</taxon>
        <taxon>metagenomes</taxon>
        <taxon>ecological metagenomes</taxon>
    </lineage>
</organism>
<evidence type="ECO:0008006" key="2">
    <source>
        <dbReference type="Google" id="ProtNLM"/>
    </source>
</evidence>
<gene>
    <name evidence="1" type="ORF">S03H2_35855</name>
</gene>
<evidence type="ECO:0000313" key="1">
    <source>
        <dbReference type="EMBL" id="GAH51282.1"/>
    </source>
</evidence>
<feature type="non-terminal residue" evidence="1">
    <location>
        <position position="282"/>
    </location>
</feature>
<dbReference type="AlphaFoldDB" id="X1G202"/>
<feature type="non-terminal residue" evidence="1">
    <location>
        <position position="1"/>
    </location>
</feature>
<dbReference type="EMBL" id="BARU01021957">
    <property type="protein sequence ID" value="GAH51282.1"/>
    <property type="molecule type" value="Genomic_DNA"/>
</dbReference>
<proteinExistence type="predicted"/>
<protein>
    <recommendedName>
        <fullName evidence="2">Zinc-ribbon domain-containing protein</fullName>
    </recommendedName>
</protein>
<name>X1G202_9ZZZZ</name>
<sequence>YTCGHKWNAVLNDIIGKPSRVQGTWCPKCNRSLPKEICRLFFENIFSEKFPKENKLEWLRKTKMHLDGYNAKLKIAFEYQGKHHYEHIQYFHKSDKEFQECLKRDEYKKMMCKKNGIKLIEIGYKWINGKLKEIGFDEMQYEILSECKKHNIPFPKLEKKINWRDFKIILLGHLEELKEIARLKGGECISSYWFGTKEQYEFKCSEGHFFKATPSKIKGTPKRPKGTWCPICKYKNLPQNQLKYSKTFLDQLAINRGGKGSNCLSPRYLGLHKKHIWQCSKV</sequence>
<comment type="caution">
    <text evidence="1">The sequence shown here is derived from an EMBL/GenBank/DDBJ whole genome shotgun (WGS) entry which is preliminary data.</text>
</comment>
<accession>X1G202</accession>